<dbReference type="EMBL" id="CP061379">
    <property type="protein sequence ID" value="QPF95065.1"/>
    <property type="molecule type" value="Genomic_DNA"/>
</dbReference>
<dbReference type="Proteomes" id="UP000594621">
    <property type="component" value="Chromosome"/>
</dbReference>
<proteinExistence type="predicted"/>
<sequence length="335" mass="36222">MSQMTTLARISRLGFAGAMLLGTALAPSFAAAADKITLLSSWFAQAEHGGFYQAKATGLYDKVGLDVTIKMGGPQVNGMQLLLGGEADVIMGYDIQVLQSVAKGLPVVTIGASFQKDLQGMMTHDDVKSLAGLNGKDILIASSSHTTFWPWLKAKYGFAETQAKAYTFNLQPFFADANVAQQAYPSSEPFQAIQKGVPVNFFLFADDGYPPYGTTMVTTTKLVAEKSDVLKRFVRASMEGWKSYLTDDPAAANALIKADNPKMTDDQIAFGIKRMKELKVVDGGDAQAMGIGVMTDARWKATYDFMVAGGLLDKSVDYKKAFTTQFIDGMKIPMN</sequence>
<dbReference type="PANTHER" id="PTHR31528:SF3">
    <property type="entry name" value="THIAMINE BIOSYNTHESIS PROTEIN HI_0357-RELATED"/>
    <property type="match status" value="1"/>
</dbReference>
<dbReference type="GO" id="GO:0009228">
    <property type="term" value="P:thiamine biosynthetic process"/>
    <property type="evidence" value="ECO:0007669"/>
    <property type="project" value="InterPro"/>
</dbReference>
<evidence type="ECO:0000256" key="1">
    <source>
        <dbReference type="SAM" id="SignalP"/>
    </source>
</evidence>
<evidence type="ECO:0000313" key="3">
    <source>
        <dbReference type="EMBL" id="QPF95065.1"/>
    </source>
</evidence>
<name>A0A7S9H3P3_9BRAD</name>
<feature type="signal peptide" evidence="1">
    <location>
        <begin position="1"/>
        <end position="32"/>
    </location>
</feature>
<dbReference type="Gene3D" id="3.40.190.10">
    <property type="entry name" value="Periplasmic binding protein-like II"/>
    <property type="match status" value="2"/>
</dbReference>
<dbReference type="PANTHER" id="PTHR31528">
    <property type="entry name" value="4-AMINO-5-HYDROXYMETHYL-2-METHYLPYRIMIDINE PHOSPHATE SYNTHASE THI11-RELATED"/>
    <property type="match status" value="1"/>
</dbReference>
<protein>
    <submittedName>
        <fullName evidence="3">ABC transporter substrate-binding protein</fullName>
    </submittedName>
</protein>
<dbReference type="InterPro" id="IPR027939">
    <property type="entry name" value="NMT1/THI5"/>
</dbReference>
<dbReference type="AlphaFoldDB" id="A0A7S9H3P3"/>
<keyword evidence="4" id="KW-1185">Reference proteome</keyword>
<dbReference type="Pfam" id="PF09084">
    <property type="entry name" value="NMT1"/>
    <property type="match status" value="1"/>
</dbReference>
<evidence type="ECO:0000259" key="2">
    <source>
        <dbReference type="Pfam" id="PF09084"/>
    </source>
</evidence>
<feature type="domain" description="SsuA/THI5-like" evidence="2">
    <location>
        <begin position="46"/>
        <end position="252"/>
    </location>
</feature>
<feature type="chain" id="PRO_5032856706" evidence="1">
    <location>
        <begin position="33"/>
        <end position="335"/>
    </location>
</feature>
<dbReference type="InterPro" id="IPR015168">
    <property type="entry name" value="SsuA/THI5"/>
</dbReference>
<keyword evidence="1" id="KW-0732">Signal</keyword>
<organism evidence="3 4">
    <name type="scientific">Bradyrhizobium commune</name>
    <dbReference type="NCBI Taxonomy" id="83627"/>
    <lineage>
        <taxon>Bacteria</taxon>
        <taxon>Pseudomonadati</taxon>
        <taxon>Pseudomonadota</taxon>
        <taxon>Alphaproteobacteria</taxon>
        <taxon>Hyphomicrobiales</taxon>
        <taxon>Nitrobacteraceae</taxon>
        <taxon>Bradyrhizobium</taxon>
    </lineage>
</organism>
<accession>A0A7S9H3P3</accession>
<dbReference type="KEGG" id="bcou:IC761_02680"/>
<reference evidence="3 4" key="1">
    <citation type="submission" date="2020-09" db="EMBL/GenBank/DDBJ databases">
        <title>Complete genomes of bradyrhizobia occurring on native shrubby legumes in Australia.</title>
        <authorList>
            <person name="Lafay B."/>
        </authorList>
    </citation>
    <scope>NUCLEOTIDE SEQUENCE [LARGE SCALE GENOMIC DNA]</scope>
    <source>
        <strain evidence="3 4">BDV5040</strain>
    </source>
</reference>
<dbReference type="SUPFAM" id="SSF53850">
    <property type="entry name" value="Periplasmic binding protein-like II"/>
    <property type="match status" value="1"/>
</dbReference>
<evidence type="ECO:0000313" key="4">
    <source>
        <dbReference type="Proteomes" id="UP000594621"/>
    </source>
</evidence>
<gene>
    <name evidence="3" type="ORF">IC761_02680</name>
</gene>